<sequence length="181" mass="20780">MIQIKKISKERIPELVSYVMGFRKELFPMIDHSTPPRDLACFEALYMQDVHAAFLIATNESDQIVGTIGMRTYDHRFHHLNYKGQVTTEVQKLYVKPSLRKTGLGTRLVSALKQEAEHKGIEALYLHTHPFLSGAKVFWEKQGFRMVCQDETGVFRTIHMDLAMLEAADIAEIVNEFLVEP</sequence>
<dbReference type="InterPro" id="IPR016181">
    <property type="entry name" value="Acyl_CoA_acyltransferase"/>
</dbReference>
<dbReference type="RefSeq" id="WP_147923651.1">
    <property type="nucleotide sequence ID" value="NZ_VRTY01000108.1"/>
</dbReference>
<dbReference type="PANTHER" id="PTHR13947:SF37">
    <property type="entry name" value="LD18367P"/>
    <property type="match status" value="1"/>
</dbReference>
<gene>
    <name evidence="3" type="ORF">FVR03_20545</name>
</gene>
<dbReference type="Proteomes" id="UP000321926">
    <property type="component" value="Unassembled WGS sequence"/>
</dbReference>
<protein>
    <submittedName>
        <fullName evidence="3">GNAT family N-acetyltransferase</fullName>
    </submittedName>
</protein>
<name>A0A5C8J495_9BACT</name>
<dbReference type="SUPFAM" id="SSF55729">
    <property type="entry name" value="Acyl-CoA N-acyltransferases (Nat)"/>
    <property type="match status" value="1"/>
</dbReference>
<evidence type="ECO:0000259" key="2">
    <source>
        <dbReference type="PROSITE" id="PS51186"/>
    </source>
</evidence>
<reference evidence="3 4" key="1">
    <citation type="submission" date="2019-08" db="EMBL/GenBank/DDBJ databases">
        <authorList>
            <person name="Shi S."/>
        </authorList>
    </citation>
    <scope>NUCLEOTIDE SEQUENCE [LARGE SCALE GENOMIC DNA]</scope>
    <source>
        <strain evidence="3 4">GY10130</strain>
    </source>
</reference>
<dbReference type="EMBL" id="VRTY01000108">
    <property type="protein sequence ID" value="TXK29660.1"/>
    <property type="molecule type" value="Genomic_DNA"/>
</dbReference>
<dbReference type="Pfam" id="PF00583">
    <property type="entry name" value="Acetyltransf_1"/>
    <property type="match status" value="1"/>
</dbReference>
<dbReference type="GO" id="GO:0008080">
    <property type="term" value="F:N-acetyltransferase activity"/>
    <property type="evidence" value="ECO:0007669"/>
    <property type="project" value="InterPro"/>
</dbReference>
<comment type="caution">
    <text evidence="3">The sequence shown here is derived from an EMBL/GenBank/DDBJ whole genome shotgun (WGS) entry which is preliminary data.</text>
</comment>
<evidence type="ECO:0000313" key="4">
    <source>
        <dbReference type="Proteomes" id="UP000321926"/>
    </source>
</evidence>
<dbReference type="AlphaFoldDB" id="A0A5C8J495"/>
<evidence type="ECO:0000256" key="1">
    <source>
        <dbReference type="ARBA" id="ARBA00022679"/>
    </source>
</evidence>
<proteinExistence type="predicted"/>
<dbReference type="CDD" id="cd04301">
    <property type="entry name" value="NAT_SF"/>
    <property type="match status" value="1"/>
</dbReference>
<dbReference type="InterPro" id="IPR000182">
    <property type="entry name" value="GNAT_dom"/>
</dbReference>
<organism evidence="3 4">
    <name type="scientific">Pontibacter qinzhouensis</name>
    <dbReference type="NCBI Taxonomy" id="2603253"/>
    <lineage>
        <taxon>Bacteria</taxon>
        <taxon>Pseudomonadati</taxon>
        <taxon>Bacteroidota</taxon>
        <taxon>Cytophagia</taxon>
        <taxon>Cytophagales</taxon>
        <taxon>Hymenobacteraceae</taxon>
        <taxon>Pontibacter</taxon>
    </lineage>
</organism>
<dbReference type="Gene3D" id="3.40.630.30">
    <property type="match status" value="1"/>
</dbReference>
<evidence type="ECO:0000313" key="3">
    <source>
        <dbReference type="EMBL" id="TXK29660.1"/>
    </source>
</evidence>
<keyword evidence="1 3" id="KW-0808">Transferase</keyword>
<keyword evidence="4" id="KW-1185">Reference proteome</keyword>
<dbReference type="OrthoDB" id="9789603at2"/>
<dbReference type="PROSITE" id="PS51186">
    <property type="entry name" value="GNAT"/>
    <property type="match status" value="1"/>
</dbReference>
<dbReference type="InterPro" id="IPR050769">
    <property type="entry name" value="NAT_camello-type"/>
</dbReference>
<accession>A0A5C8J495</accession>
<dbReference type="PANTHER" id="PTHR13947">
    <property type="entry name" value="GNAT FAMILY N-ACETYLTRANSFERASE"/>
    <property type="match status" value="1"/>
</dbReference>
<feature type="domain" description="N-acetyltransferase" evidence="2">
    <location>
        <begin position="13"/>
        <end position="165"/>
    </location>
</feature>